<dbReference type="Gene3D" id="3.20.20.70">
    <property type="entry name" value="Aldolase class I"/>
    <property type="match status" value="1"/>
</dbReference>
<dbReference type="GO" id="GO:0019854">
    <property type="term" value="P:L-ascorbic acid catabolic process"/>
    <property type="evidence" value="ECO:0007669"/>
    <property type="project" value="TreeGrafter"/>
</dbReference>
<keyword evidence="4" id="KW-1185">Reference proteome</keyword>
<dbReference type="SUPFAM" id="SSF51366">
    <property type="entry name" value="Ribulose-phoshate binding barrel"/>
    <property type="match status" value="1"/>
</dbReference>
<dbReference type="PANTHER" id="PTHR35039">
    <property type="entry name" value="3-KETO-L-GULONATE-6-PHOSPHATE DECARBOXYLASE SGBH-RELATED"/>
    <property type="match status" value="1"/>
</dbReference>
<dbReference type="SMART" id="SM00934">
    <property type="entry name" value="OMPdecase"/>
    <property type="match status" value="1"/>
</dbReference>
<dbReference type="InterPro" id="IPR013785">
    <property type="entry name" value="Aldolase_TIM"/>
</dbReference>
<evidence type="ECO:0000313" key="4">
    <source>
        <dbReference type="Proteomes" id="UP000002654"/>
    </source>
</evidence>
<name>G4RKQ3_THETK</name>
<dbReference type="GO" id="GO:0006207">
    <property type="term" value="P:'de novo' pyrimidine nucleobase biosynthetic process"/>
    <property type="evidence" value="ECO:0007669"/>
    <property type="project" value="InterPro"/>
</dbReference>
<dbReference type="PATRIC" id="fig|768679.9.peg.1540"/>
<dbReference type="eggNOG" id="arCOG00053">
    <property type="taxonomic scope" value="Archaea"/>
</dbReference>
<gene>
    <name evidence="3" type="primary">hps</name>
    <name evidence="3" type="ordered locus">TTX_1521</name>
</gene>
<dbReference type="STRING" id="768679.TTX_1521"/>
<organism evidence="3 4">
    <name type="scientific">Thermoproteus tenax (strain ATCC 35583 / DSM 2078 / JCM 9277 / NBRC 100435 / Kra 1)</name>
    <dbReference type="NCBI Taxonomy" id="768679"/>
    <lineage>
        <taxon>Archaea</taxon>
        <taxon>Thermoproteota</taxon>
        <taxon>Thermoprotei</taxon>
        <taxon>Thermoproteales</taxon>
        <taxon>Thermoproteaceae</taxon>
        <taxon>Thermoproteus</taxon>
    </lineage>
</organism>
<dbReference type="EMBL" id="FN869859">
    <property type="protein sequence ID" value="CCC82148.1"/>
    <property type="molecule type" value="Genomic_DNA"/>
</dbReference>
<dbReference type="AlphaFoldDB" id="G4RKQ3"/>
<reference evidence="3 4" key="1">
    <citation type="journal article" date="2011" name="PLoS ONE">
        <title>The complete genome sequence of Thermoproteus tenax: a physiologically versatile member of the Crenarchaeota.</title>
        <authorList>
            <person name="Siebers B."/>
            <person name="Zaparty M."/>
            <person name="Raddatz G."/>
            <person name="Tjaden B."/>
            <person name="Albers S.V."/>
            <person name="Bell S.D."/>
            <person name="Blombach F."/>
            <person name="Kletzin A."/>
            <person name="Kyrpides N."/>
            <person name="Lanz C."/>
            <person name="Plagens A."/>
            <person name="Rampp M."/>
            <person name="Rosinus A."/>
            <person name="von Jan M."/>
            <person name="Makarova K.S."/>
            <person name="Klenk H.P."/>
            <person name="Schuster S.C."/>
            <person name="Hensel R."/>
        </authorList>
    </citation>
    <scope>NUCLEOTIDE SEQUENCE [LARGE SCALE GENOMIC DNA]</scope>
    <source>
        <strain evidence="4">ATCC 35583 / DSM 2078 / JCM 9277 / NBRC 100435 / Kra 1</strain>
    </source>
</reference>
<dbReference type="GO" id="GO:0004590">
    <property type="term" value="F:orotidine-5'-phosphate decarboxylase activity"/>
    <property type="evidence" value="ECO:0007669"/>
    <property type="project" value="InterPro"/>
</dbReference>
<evidence type="ECO:0000256" key="1">
    <source>
        <dbReference type="ARBA" id="ARBA00023239"/>
    </source>
</evidence>
<dbReference type="RefSeq" id="WP_014127402.1">
    <property type="nucleotide sequence ID" value="NC_016070.1"/>
</dbReference>
<dbReference type="PANTHER" id="PTHR35039:SF3">
    <property type="entry name" value="3-KETO-L-GULONATE-6-PHOSPHATE DECARBOXYLASE SGBH-RELATED"/>
    <property type="match status" value="1"/>
</dbReference>
<dbReference type="HOGENOM" id="CLU_081825_1_1_2"/>
<sequence length="213" mass="22970">MRIQVALDLVDLLRTIDMARSLCEAGADLLEAGTPLIKTFGLGSVGLIKSACRTAEVVADLKTADVGALEAELAWKAGADWATVMAGTNLETIEDFVNKARELGLKVVVDTIGVADPETRVREIVSHVAVDMVTLHIGIDVQRRRGIPIDRLIEEAERIKRLGVKVALAGGIGQRELEILSKRDIDVVIVGRFITSAPSPKDAFLLLKSIINK</sequence>
<dbReference type="GO" id="GO:0033982">
    <property type="term" value="F:3-dehydro-L-gulonate-6-phosphate decarboxylase activity"/>
    <property type="evidence" value="ECO:0007669"/>
    <property type="project" value="TreeGrafter"/>
</dbReference>
<protein>
    <submittedName>
        <fullName evidence="3">3-hexulose-6-phosphate synthase</fullName>
        <ecNumber evidence="3">4.1.2.-</ecNumber>
    </submittedName>
</protein>
<dbReference type="Pfam" id="PF00215">
    <property type="entry name" value="OMPdecase"/>
    <property type="match status" value="1"/>
</dbReference>
<feature type="domain" description="Orotidine 5'-phosphate decarboxylase" evidence="2">
    <location>
        <begin position="2"/>
        <end position="207"/>
    </location>
</feature>
<dbReference type="EC" id="4.1.2.-" evidence="3"/>
<dbReference type="InterPro" id="IPR011060">
    <property type="entry name" value="RibuloseP-bd_barrel"/>
</dbReference>
<dbReference type="OrthoDB" id="15246at2157"/>
<dbReference type="PaxDb" id="768679-TTX_1521"/>
<dbReference type="GeneID" id="11262400"/>
<proteinExistence type="predicted"/>
<dbReference type="Proteomes" id="UP000002654">
    <property type="component" value="Chromosome"/>
</dbReference>
<dbReference type="KEGG" id="ttn:TTX_1521"/>
<evidence type="ECO:0000313" key="3">
    <source>
        <dbReference type="EMBL" id="CCC82148.1"/>
    </source>
</evidence>
<accession>G4RKQ3</accession>
<dbReference type="InterPro" id="IPR001754">
    <property type="entry name" value="OMPdeCOase_dom"/>
</dbReference>
<keyword evidence="1 3" id="KW-0456">Lyase</keyword>
<evidence type="ECO:0000259" key="2">
    <source>
        <dbReference type="SMART" id="SM00934"/>
    </source>
</evidence>